<name>A0AAP0QLR1_9ROSI</name>
<keyword evidence="13" id="KW-1185">Reference proteome</keyword>
<evidence type="ECO:0000256" key="2">
    <source>
        <dbReference type="ARBA" id="ARBA00022614"/>
    </source>
</evidence>
<evidence type="ECO:0000256" key="7">
    <source>
        <dbReference type="ARBA" id="ARBA00023136"/>
    </source>
</evidence>
<dbReference type="AlphaFoldDB" id="A0AAP0QLR1"/>
<dbReference type="EMBL" id="JBCGBO010000005">
    <property type="protein sequence ID" value="KAK9199310.1"/>
    <property type="molecule type" value="Genomic_DNA"/>
</dbReference>
<evidence type="ECO:0000256" key="6">
    <source>
        <dbReference type="ARBA" id="ARBA00022989"/>
    </source>
</evidence>
<protein>
    <recommendedName>
        <fullName evidence="11">Leucine-rich repeat-containing N-terminal plant-type domain-containing protein</fullName>
    </recommendedName>
</protein>
<comment type="subcellular location">
    <subcellularLocation>
        <location evidence="1">Membrane</location>
        <topology evidence="1">Single-pass type I membrane protein</topology>
    </subcellularLocation>
</comment>
<gene>
    <name evidence="12" type="ORF">WN944_014500</name>
</gene>
<keyword evidence="4" id="KW-0732">Signal</keyword>
<dbReference type="PANTHER" id="PTHR48061:SF46">
    <property type="entry name" value="LEUCINE-RICH REPEAT-CONTAINING N-TERMINAL PLANT-TYPE DOMAIN-CONTAINING PROTEIN"/>
    <property type="match status" value="1"/>
</dbReference>
<keyword evidence="9" id="KW-0325">Glycoprotein</keyword>
<organism evidence="12 13">
    <name type="scientific">Citrus x changshan-huyou</name>
    <dbReference type="NCBI Taxonomy" id="2935761"/>
    <lineage>
        <taxon>Eukaryota</taxon>
        <taxon>Viridiplantae</taxon>
        <taxon>Streptophyta</taxon>
        <taxon>Embryophyta</taxon>
        <taxon>Tracheophyta</taxon>
        <taxon>Spermatophyta</taxon>
        <taxon>Magnoliopsida</taxon>
        <taxon>eudicotyledons</taxon>
        <taxon>Gunneridae</taxon>
        <taxon>Pentapetalae</taxon>
        <taxon>rosids</taxon>
        <taxon>malvids</taxon>
        <taxon>Sapindales</taxon>
        <taxon>Rutaceae</taxon>
        <taxon>Aurantioideae</taxon>
        <taxon>Citrus</taxon>
    </lineage>
</organism>
<dbReference type="InterPro" id="IPR013210">
    <property type="entry name" value="LRR_N_plant-typ"/>
</dbReference>
<dbReference type="Pfam" id="PF08263">
    <property type="entry name" value="LRRNT_2"/>
    <property type="match status" value="1"/>
</dbReference>
<keyword evidence="2" id="KW-0433">Leucine-rich repeat</keyword>
<dbReference type="Pfam" id="PF00560">
    <property type="entry name" value="LRR_1"/>
    <property type="match status" value="1"/>
</dbReference>
<dbReference type="Gene3D" id="3.80.10.10">
    <property type="entry name" value="Ribonuclease Inhibitor"/>
    <property type="match status" value="1"/>
</dbReference>
<evidence type="ECO:0000256" key="3">
    <source>
        <dbReference type="ARBA" id="ARBA00022692"/>
    </source>
</evidence>
<evidence type="ECO:0000256" key="4">
    <source>
        <dbReference type="ARBA" id="ARBA00022729"/>
    </source>
</evidence>
<accession>A0AAP0QLR1</accession>
<feature type="transmembrane region" description="Helical" evidence="10">
    <location>
        <begin position="12"/>
        <end position="29"/>
    </location>
</feature>
<dbReference type="InterPro" id="IPR001611">
    <property type="entry name" value="Leu-rich_rpt"/>
</dbReference>
<evidence type="ECO:0000256" key="9">
    <source>
        <dbReference type="ARBA" id="ARBA00023180"/>
    </source>
</evidence>
<keyword evidence="5" id="KW-0677">Repeat</keyword>
<keyword evidence="7 10" id="KW-0472">Membrane</keyword>
<evidence type="ECO:0000256" key="10">
    <source>
        <dbReference type="SAM" id="Phobius"/>
    </source>
</evidence>
<proteinExistence type="predicted"/>
<evidence type="ECO:0000259" key="11">
    <source>
        <dbReference type="Pfam" id="PF08263"/>
    </source>
</evidence>
<dbReference type="GO" id="GO:0016020">
    <property type="term" value="C:membrane"/>
    <property type="evidence" value="ECO:0007669"/>
    <property type="project" value="UniProtKB-SubCell"/>
</dbReference>
<evidence type="ECO:0000256" key="5">
    <source>
        <dbReference type="ARBA" id="ARBA00022737"/>
    </source>
</evidence>
<dbReference type="SUPFAM" id="SSF52058">
    <property type="entry name" value="L domain-like"/>
    <property type="match status" value="1"/>
</dbReference>
<dbReference type="PANTHER" id="PTHR48061">
    <property type="entry name" value="LEUCINE-RICH REPEAT RECEPTOR PROTEIN KINASE EMS1-LIKE-RELATED"/>
    <property type="match status" value="1"/>
</dbReference>
<keyword evidence="3 10" id="KW-0812">Transmembrane</keyword>
<feature type="domain" description="Leucine-rich repeat-containing N-terminal plant-type" evidence="11">
    <location>
        <begin position="38"/>
        <end position="89"/>
    </location>
</feature>
<evidence type="ECO:0000313" key="12">
    <source>
        <dbReference type="EMBL" id="KAK9199310.1"/>
    </source>
</evidence>
<keyword evidence="8" id="KW-0675">Receptor</keyword>
<keyword evidence="6 10" id="KW-1133">Transmembrane helix</keyword>
<evidence type="ECO:0000256" key="1">
    <source>
        <dbReference type="ARBA" id="ARBA00004479"/>
    </source>
</evidence>
<reference evidence="12 13" key="1">
    <citation type="submission" date="2024-05" db="EMBL/GenBank/DDBJ databases">
        <title>Haplotype-resolved chromosome-level genome assembly of Huyou (Citrus changshanensis).</title>
        <authorList>
            <person name="Miao C."/>
            <person name="Chen W."/>
            <person name="Wu Y."/>
            <person name="Wang L."/>
            <person name="Zhao S."/>
            <person name="Grierson D."/>
            <person name="Xu C."/>
            <person name="Chen K."/>
        </authorList>
    </citation>
    <scope>NUCLEOTIDE SEQUENCE [LARGE SCALE GENOMIC DNA]</scope>
    <source>
        <strain evidence="12">01-14</strain>
        <tissue evidence="12">Leaf</tissue>
    </source>
</reference>
<comment type="caution">
    <text evidence="12">The sequence shown here is derived from an EMBL/GenBank/DDBJ whole genome shotgun (WGS) entry which is preliminary data.</text>
</comment>
<sequence>MERFAWHNQVPGLFFLFFVFLFGYFQLNFSSSFHLCPPEQSSALLQFKNSTYVRNDRARSSFCLGISYPKTISWKEGTDCCSWDGVTCDNVTGNVIGLDLHCSKLEGTIDDTSTLFHLSHLQSLNLAFNYFSGSQISPEFLRLKELTYLNLCLSEFRGLLPQEISHMSKLTYLDLSNCFIKIEQKSFDLIASNLTKLSVLNLRLTDMSLIEPFSLLNLSSTITVLDLSGTGMRGVMSTEFSRLFKTRTKQLSAPELTQARLSKEPRNTGQSKNSQYTKKLTWFSSTKEPTSTDVKPARAKALLNKKMVDYKR</sequence>
<dbReference type="Proteomes" id="UP001428341">
    <property type="component" value="Unassembled WGS sequence"/>
</dbReference>
<dbReference type="InterPro" id="IPR046956">
    <property type="entry name" value="RLP23-like"/>
</dbReference>
<evidence type="ECO:0000256" key="8">
    <source>
        <dbReference type="ARBA" id="ARBA00023170"/>
    </source>
</evidence>
<evidence type="ECO:0000313" key="13">
    <source>
        <dbReference type="Proteomes" id="UP001428341"/>
    </source>
</evidence>
<dbReference type="InterPro" id="IPR032675">
    <property type="entry name" value="LRR_dom_sf"/>
</dbReference>